<dbReference type="Gene3D" id="3.40.640.10">
    <property type="entry name" value="Type I PLP-dependent aspartate aminotransferase-like (Major domain)"/>
    <property type="match status" value="1"/>
</dbReference>
<dbReference type="GO" id="GO:0008483">
    <property type="term" value="F:transaminase activity"/>
    <property type="evidence" value="ECO:0007669"/>
    <property type="project" value="TreeGrafter"/>
</dbReference>
<dbReference type="Gene3D" id="3.90.1150.10">
    <property type="entry name" value="Aspartate Aminotransferase, domain 1"/>
    <property type="match status" value="1"/>
</dbReference>
<accession>A0A2M6P282</accession>
<evidence type="ECO:0000256" key="2">
    <source>
        <dbReference type="PIRSR" id="PIRSR000390-2"/>
    </source>
</evidence>
<protein>
    <submittedName>
        <fullName evidence="4">Polysaccharide biosynthesis protein</fullName>
    </submittedName>
</protein>
<organism evidence="4 5">
    <name type="scientific">Candidatus Magasanikbacteria bacterium CG10_big_fil_rev_8_21_14_0_10_38_6</name>
    <dbReference type="NCBI Taxonomy" id="1974647"/>
    <lineage>
        <taxon>Bacteria</taxon>
        <taxon>Candidatus Magasanikiibacteriota</taxon>
    </lineage>
</organism>
<dbReference type="GO" id="GO:0000271">
    <property type="term" value="P:polysaccharide biosynthetic process"/>
    <property type="evidence" value="ECO:0007669"/>
    <property type="project" value="TreeGrafter"/>
</dbReference>
<dbReference type="AlphaFoldDB" id="A0A2M6P282"/>
<evidence type="ECO:0000313" key="5">
    <source>
        <dbReference type="Proteomes" id="UP000228528"/>
    </source>
</evidence>
<dbReference type="EMBL" id="PFBW01000017">
    <property type="protein sequence ID" value="PIR77826.1"/>
    <property type="molecule type" value="Genomic_DNA"/>
</dbReference>
<dbReference type="InterPro" id="IPR000653">
    <property type="entry name" value="DegT/StrS_aminotransferase"/>
</dbReference>
<evidence type="ECO:0000256" key="3">
    <source>
        <dbReference type="RuleBase" id="RU004508"/>
    </source>
</evidence>
<feature type="active site" description="Proton acceptor" evidence="1">
    <location>
        <position position="182"/>
    </location>
</feature>
<name>A0A2M6P282_9BACT</name>
<dbReference type="InterPro" id="IPR015421">
    <property type="entry name" value="PyrdxlP-dep_Trfase_major"/>
</dbReference>
<dbReference type="PANTHER" id="PTHR30244:SF39">
    <property type="entry name" value="BLR3650 PROTEIN"/>
    <property type="match status" value="1"/>
</dbReference>
<feature type="modified residue" description="N6-(pyridoxal phosphate)lysine" evidence="2">
    <location>
        <position position="182"/>
    </location>
</feature>
<dbReference type="Pfam" id="PF01041">
    <property type="entry name" value="DegT_DnrJ_EryC1"/>
    <property type="match status" value="1"/>
</dbReference>
<gene>
    <name evidence="4" type="ORF">COU30_00360</name>
</gene>
<evidence type="ECO:0000256" key="1">
    <source>
        <dbReference type="PIRSR" id="PIRSR000390-1"/>
    </source>
</evidence>
<dbReference type="PIRSF" id="PIRSF000390">
    <property type="entry name" value="PLP_StrS"/>
    <property type="match status" value="1"/>
</dbReference>
<dbReference type="Proteomes" id="UP000228528">
    <property type="component" value="Unassembled WGS sequence"/>
</dbReference>
<keyword evidence="2 3" id="KW-0663">Pyridoxal phosphate</keyword>
<dbReference type="InterPro" id="IPR015424">
    <property type="entry name" value="PyrdxlP-dep_Trfase"/>
</dbReference>
<dbReference type="GO" id="GO:0030170">
    <property type="term" value="F:pyridoxal phosphate binding"/>
    <property type="evidence" value="ECO:0007669"/>
    <property type="project" value="TreeGrafter"/>
</dbReference>
<dbReference type="PANTHER" id="PTHR30244">
    <property type="entry name" value="TRANSAMINASE"/>
    <property type="match status" value="1"/>
</dbReference>
<sequence>MNKYPLAKPYLDKVDEDGVLEVLRSGCLSLGPKYQEFERQFAEKVGTKYACAVSSGTCGLHLTLIAAGVKPGDEVITSPFSFIASSNCIVYVGATPIFVDVDEMTYNLDPALIEKVITDKTTAIVIPHIFGQSADMDPIMELAKKYNLHVIEDACESLCAEYKGTKVGGIGESGVFAFYANKQMTTGEGGMIVTNDERIYKLCASLRNQGRSDNLQWLDHVHLGYNYRMDEMSASLGITQLAKLDYFISERQKIALWYEEALASYSDMVTSPQTADYTTNTWFVYVVRLQKYVDKRDHLILDLAKQGVSTKPYLPSIHLSDYYQKNFSINTEGMFPVSESVSASSLALPFYIGLTKEDIKAIIEYLISTLRAYET</sequence>
<dbReference type="InterPro" id="IPR015422">
    <property type="entry name" value="PyrdxlP-dep_Trfase_small"/>
</dbReference>
<dbReference type="SUPFAM" id="SSF53383">
    <property type="entry name" value="PLP-dependent transferases"/>
    <property type="match status" value="1"/>
</dbReference>
<comment type="similarity">
    <text evidence="3">Belongs to the DegT/DnrJ/EryC1 family.</text>
</comment>
<evidence type="ECO:0000313" key="4">
    <source>
        <dbReference type="EMBL" id="PIR77826.1"/>
    </source>
</evidence>
<proteinExistence type="inferred from homology"/>
<comment type="caution">
    <text evidence="4">The sequence shown here is derived from an EMBL/GenBank/DDBJ whole genome shotgun (WGS) entry which is preliminary data.</text>
</comment>
<reference evidence="5" key="1">
    <citation type="submission" date="2017-09" db="EMBL/GenBank/DDBJ databases">
        <title>Depth-based differentiation of microbial function through sediment-hosted aquifers and enrichment of novel symbionts in the deep terrestrial subsurface.</title>
        <authorList>
            <person name="Probst A.J."/>
            <person name="Ladd B."/>
            <person name="Jarett J.K."/>
            <person name="Geller-Mcgrath D.E."/>
            <person name="Sieber C.M.K."/>
            <person name="Emerson J.B."/>
            <person name="Anantharaman K."/>
            <person name="Thomas B.C."/>
            <person name="Malmstrom R."/>
            <person name="Stieglmeier M."/>
            <person name="Klingl A."/>
            <person name="Woyke T."/>
            <person name="Ryan C.M."/>
            <person name="Banfield J.F."/>
        </authorList>
    </citation>
    <scope>NUCLEOTIDE SEQUENCE [LARGE SCALE GENOMIC DNA]</scope>
</reference>
<dbReference type="CDD" id="cd00616">
    <property type="entry name" value="AHBA_syn"/>
    <property type="match status" value="1"/>
</dbReference>